<dbReference type="Pfam" id="PF08541">
    <property type="entry name" value="ACP_syn_III_C"/>
    <property type="match status" value="1"/>
</dbReference>
<dbReference type="AlphaFoldDB" id="A0A3R9JAM7"/>
<dbReference type="InterPro" id="IPR012685">
    <property type="entry name" value="CHP02304_F390_synth-rel"/>
</dbReference>
<evidence type="ECO:0000313" key="5">
    <source>
        <dbReference type="Proteomes" id="UP000269984"/>
    </source>
</evidence>
<reference evidence="4 5" key="1">
    <citation type="submission" date="2018-11" db="EMBL/GenBank/DDBJ databases">
        <title>Species Designations Belie Phenotypic and Genotypic Heterogeneity in Oral Streptococci.</title>
        <authorList>
            <person name="Velsko I."/>
        </authorList>
    </citation>
    <scope>NUCLEOTIDE SEQUENCE [LARGE SCALE GENOMIC DNA]</scope>
    <source>
        <strain evidence="4 5">BCC11</strain>
    </source>
</reference>
<keyword evidence="4" id="KW-0012">Acyltransferase</keyword>
<name>A0A3R9JAM7_STROR</name>
<dbReference type="GO" id="GO:0033818">
    <property type="term" value="F:beta-ketoacyl-acyl-carrier-protein synthase III activity"/>
    <property type="evidence" value="ECO:0007669"/>
    <property type="project" value="UniProtKB-EC"/>
</dbReference>
<feature type="domain" description="Beta-ketoacyl-[acyl-carrier-protein] synthase III N-terminal" evidence="3">
    <location>
        <begin position="521"/>
        <end position="593"/>
    </location>
</feature>
<protein>
    <submittedName>
        <fullName evidence="4">3-oxoacyl-[acyl-carrier-protein] synthase 3</fullName>
        <ecNumber evidence="4">2.3.1.180</ecNumber>
    </submittedName>
</protein>
<dbReference type="SUPFAM" id="SSF53901">
    <property type="entry name" value="Thiolase-like"/>
    <property type="match status" value="1"/>
</dbReference>
<dbReference type="Gene3D" id="3.40.50.12780">
    <property type="entry name" value="N-terminal domain of ligase-like"/>
    <property type="match status" value="1"/>
</dbReference>
<dbReference type="PANTHER" id="PTHR36932">
    <property type="entry name" value="CAPSULAR POLYSACCHARIDE BIOSYNTHESIS PROTEIN"/>
    <property type="match status" value="1"/>
</dbReference>
<dbReference type="InterPro" id="IPR016039">
    <property type="entry name" value="Thiolase-like"/>
</dbReference>
<evidence type="ECO:0000256" key="1">
    <source>
        <dbReference type="ARBA" id="ARBA00022679"/>
    </source>
</evidence>
<dbReference type="GO" id="GO:0004315">
    <property type="term" value="F:3-oxoacyl-[acyl-carrier-protein] synthase activity"/>
    <property type="evidence" value="ECO:0007669"/>
    <property type="project" value="InterPro"/>
</dbReference>
<comment type="caution">
    <text evidence="4">The sequence shown here is derived from an EMBL/GenBank/DDBJ whole genome shotgun (WGS) entry which is preliminary data.</text>
</comment>
<dbReference type="CDD" id="cd00830">
    <property type="entry name" value="KAS_III"/>
    <property type="match status" value="1"/>
</dbReference>
<dbReference type="GO" id="GO:0006633">
    <property type="term" value="P:fatty acid biosynthetic process"/>
    <property type="evidence" value="ECO:0007669"/>
    <property type="project" value="InterPro"/>
</dbReference>
<proteinExistence type="predicted"/>
<dbReference type="Pfam" id="PF08545">
    <property type="entry name" value="ACP_syn_III"/>
    <property type="match status" value="1"/>
</dbReference>
<dbReference type="InterPro" id="IPR042099">
    <property type="entry name" value="ANL_N_sf"/>
</dbReference>
<evidence type="ECO:0000313" key="4">
    <source>
        <dbReference type="EMBL" id="RSI73401.1"/>
    </source>
</evidence>
<dbReference type="EC" id="2.3.1.180" evidence="4"/>
<dbReference type="InterPro" id="IPR053158">
    <property type="entry name" value="CapK_Type1_Caps_Biosynth"/>
</dbReference>
<accession>A0A3R9JAM7</accession>
<evidence type="ECO:0000259" key="2">
    <source>
        <dbReference type="Pfam" id="PF08541"/>
    </source>
</evidence>
<organism evidence="4 5">
    <name type="scientific">Streptococcus oralis</name>
    <dbReference type="NCBI Taxonomy" id="1303"/>
    <lineage>
        <taxon>Bacteria</taxon>
        <taxon>Bacillati</taxon>
        <taxon>Bacillota</taxon>
        <taxon>Bacilli</taxon>
        <taxon>Lactobacillales</taxon>
        <taxon>Streptococcaceae</taxon>
        <taxon>Streptococcus</taxon>
    </lineage>
</organism>
<feature type="domain" description="Beta-ketoacyl-[acyl-carrier-protein] synthase III C-terminal" evidence="2">
    <location>
        <begin position="653"/>
        <end position="739"/>
    </location>
</feature>
<evidence type="ECO:0000259" key="3">
    <source>
        <dbReference type="Pfam" id="PF08545"/>
    </source>
</evidence>
<dbReference type="EMBL" id="RJNP01000002">
    <property type="protein sequence ID" value="RSI73401.1"/>
    <property type="molecule type" value="Genomic_DNA"/>
</dbReference>
<dbReference type="InterPro" id="IPR013747">
    <property type="entry name" value="ACP_syn_III_C"/>
</dbReference>
<dbReference type="Proteomes" id="UP000269984">
    <property type="component" value="Unassembled WGS sequence"/>
</dbReference>
<keyword evidence="1 4" id="KW-0808">Transferase</keyword>
<dbReference type="NCBIfam" id="TIGR02304">
    <property type="entry name" value="aden_form_hyp"/>
    <property type="match status" value="1"/>
</dbReference>
<dbReference type="PANTHER" id="PTHR36932:SF1">
    <property type="entry name" value="CAPSULAR POLYSACCHARIDE BIOSYNTHESIS PROTEIN"/>
    <property type="match status" value="1"/>
</dbReference>
<dbReference type="InterPro" id="IPR013751">
    <property type="entry name" value="ACP_syn_III_N"/>
</dbReference>
<dbReference type="Gene3D" id="3.40.47.10">
    <property type="match status" value="1"/>
</dbReference>
<sequence>MKKITFLKTFIQTRWLHHFKSREAVENYQKKQLTNYMDFLKRESPYFKNGVPSNFDHMDKAFMMEHFNELNTQGVDRDEALSLAIESEKTRDFTELKGEVAIGLSSGTSGHRGLFITTEKERSMWAAAILAKMLPKGQLLGHRIAFFLRADNELYQTINTALIRLEYFDIFKHTDEHIERLNNYQPTIIVAPASMLIELSKRLKDGELAIHPQKIVSVAEILEDSDRGRIAEAFSLSIIDQVYQATEGFLACTCSAGNLHLNEDIIFVEKQYLDDRRFYPVITDFKRSSQPVYRYQLNDILVENPEPCPCGSYYTRIDKVEGRSDDIFYFEGQNGGQVTIYPDFIRRCILFVENVGDYQVKQHSEKLVEVCLSQRDEDVETAILAQFQLLAQQKEFIVPQIQFSDYHWDTSRKLKRIQRFMKGRKTMTEVKRHVEIAGYGICLPKHTVQFKDQTRYRVVENEETQLDLAEGAIQRALEHANLDIKDIDCLVSASAVGVQPIPCTAALIHERVAKGLSIPAMDINTTCTSFISALSTMSHLIEAGEYNRVLIVSSEVGSLGLNPKQKESFELFSDGAAAFIFQKSHQEKGVIASLQRTWSEGAHDTEIRGGLTSFQPKEYSEATKTNYMFDMKGKKILLLSARKIPVMFEEFQEKTQLALADVDYIIPHQASRALPLVMEKLGVAEDQYLNLVTDYGNMVSVSVPFGLAYSLDHGLVKEGDTVYLMGTAAGMTVNMLALKL</sequence>
<gene>
    <name evidence="4" type="primary">fabH_1</name>
    <name evidence="4" type="ORF">D8857_02370</name>
</gene>